<name>A0A1H3WR04_9SPHI</name>
<dbReference type="RefSeq" id="WP_090554548.1">
    <property type="nucleotide sequence ID" value="NZ_FNRA01000001.1"/>
</dbReference>
<dbReference type="AlphaFoldDB" id="A0A1H3WR04"/>
<dbReference type="EMBL" id="FNRA01000001">
    <property type="protein sequence ID" value="SDZ89563.1"/>
    <property type="molecule type" value="Genomic_DNA"/>
</dbReference>
<dbReference type="InterPro" id="IPR005625">
    <property type="entry name" value="PepSY-ass_TM"/>
</dbReference>
<evidence type="ECO:0000256" key="1">
    <source>
        <dbReference type="SAM" id="MobiDB-lite"/>
    </source>
</evidence>
<feature type="transmembrane region" description="Helical" evidence="2">
    <location>
        <begin position="214"/>
        <end position="237"/>
    </location>
</feature>
<sequence length="449" mass="50224">MITGTQHNPKKKPKVSLFNRINKWLHLWLGLASGIIVLIVCITGCIWVFNEEITALLEPETKVEKQDKPVLTPSQLSVIAARLYPGKVVGYAQYIQGRTIDLSLRNPQEKGRHGGGTTLKINPYTGQVVGRQVRKKGDVDFFRFILNGHRFLWLPYGIGRPVVNYGTLVFVVLLVTGMIWWYPKKWNKGTVDKSFKIKWGASFKRVNLDLHNVLGFYSLLFLLAIALTGMVYGISWYSEGLYWATSGGEKLREFRPVKSDTVNAKHLYTPQQAMDIAWTKVTAKHPRSEGFYYSFPDTSKAMATISITVYPTAGQFYNNQSYTFGQHSLKELKGNGVYAISYAASGFGGKLRKMNYDIHVGSILGFPGKVLAFLAALIGASLPITGFLVWYGRKFKKKKNTKRPASGAESAGSPHIALPDNRPSKAGYSFFIAGQNTQKIIFFILLLTN</sequence>
<feature type="region of interest" description="Disordered" evidence="1">
    <location>
        <begin position="401"/>
        <end position="420"/>
    </location>
</feature>
<feature type="transmembrane region" description="Helical" evidence="2">
    <location>
        <begin position="370"/>
        <end position="392"/>
    </location>
</feature>
<dbReference type="OrthoDB" id="111691at2"/>
<dbReference type="Pfam" id="PF03929">
    <property type="entry name" value="PepSY_TM"/>
    <property type="match status" value="1"/>
</dbReference>
<evidence type="ECO:0000313" key="3">
    <source>
        <dbReference type="EMBL" id="SDZ89563.1"/>
    </source>
</evidence>
<dbReference type="Proteomes" id="UP000198850">
    <property type="component" value="Unassembled WGS sequence"/>
</dbReference>
<evidence type="ECO:0000256" key="2">
    <source>
        <dbReference type="SAM" id="Phobius"/>
    </source>
</evidence>
<accession>A0A1H3WR04</accession>
<keyword evidence="2" id="KW-0472">Membrane</keyword>
<dbReference type="PANTHER" id="PTHR34219:SF3">
    <property type="entry name" value="BLL7967 PROTEIN"/>
    <property type="match status" value="1"/>
</dbReference>
<evidence type="ECO:0000313" key="4">
    <source>
        <dbReference type="Proteomes" id="UP000198850"/>
    </source>
</evidence>
<keyword evidence="2" id="KW-0812">Transmembrane</keyword>
<reference evidence="3 4" key="1">
    <citation type="submission" date="2016-10" db="EMBL/GenBank/DDBJ databases">
        <authorList>
            <person name="de Groot N.N."/>
        </authorList>
    </citation>
    <scope>NUCLEOTIDE SEQUENCE [LARGE SCALE GENOMIC DNA]</scope>
    <source>
        <strain evidence="3 4">DSM 19033</strain>
    </source>
</reference>
<dbReference type="PANTHER" id="PTHR34219">
    <property type="entry name" value="IRON-REGULATED INNER MEMBRANE PROTEIN-RELATED"/>
    <property type="match status" value="1"/>
</dbReference>
<keyword evidence="4" id="KW-1185">Reference proteome</keyword>
<gene>
    <name evidence="3" type="ORF">SAMN05443550_101360</name>
</gene>
<protein>
    <submittedName>
        <fullName evidence="3">Uncharacterized iron-regulated membrane protein</fullName>
    </submittedName>
</protein>
<feature type="transmembrane region" description="Helical" evidence="2">
    <location>
        <begin position="162"/>
        <end position="182"/>
    </location>
</feature>
<keyword evidence="2" id="KW-1133">Transmembrane helix</keyword>
<proteinExistence type="predicted"/>
<feature type="transmembrane region" description="Helical" evidence="2">
    <location>
        <begin position="24"/>
        <end position="49"/>
    </location>
</feature>
<organism evidence="3 4">
    <name type="scientific">Pedobacter hartonius</name>
    <dbReference type="NCBI Taxonomy" id="425514"/>
    <lineage>
        <taxon>Bacteria</taxon>
        <taxon>Pseudomonadati</taxon>
        <taxon>Bacteroidota</taxon>
        <taxon>Sphingobacteriia</taxon>
        <taxon>Sphingobacteriales</taxon>
        <taxon>Sphingobacteriaceae</taxon>
        <taxon>Pedobacter</taxon>
    </lineage>
</organism>
<dbReference type="STRING" id="425514.SAMN05443550_101360"/>